<dbReference type="RefSeq" id="WP_345425153.1">
    <property type="nucleotide sequence ID" value="NZ_BAABGT010000094.1"/>
</dbReference>
<dbReference type="InterPro" id="IPR007527">
    <property type="entry name" value="Znf_SWIM"/>
</dbReference>
<dbReference type="PROSITE" id="PS50966">
    <property type="entry name" value="ZF_SWIM"/>
    <property type="match status" value="1"/>
</dbReference>
<sequence>MSDQPFWAAEDHPKRPLRVENGVQIHSSRGTVARTWWSRRFLAVLEELGVGGRLARGRSYARSGQIVSCEIDAGSVVALVQGTRPTPYKVRIGIPAWGKEEWGRAEQALAADAWYAATLLAGGMPTEIEELFAGLGLALFPTSQRDLTMDCTCPDATVPCKHLAAVFYLLAERFDADPFEVLALRGRDKDTLLANLRRRRGSGAAPEPEADRPVTPLGELLDSFYEAPAADLTRFAPARPAPGALLDQVSELPIAVRGRRVRDLLRPAYTHLAAD</sequence>
<keyword evidence="1" id="KW-0863">Zinc-finger</keyword>
<keyword evidence="1" id="KW-0479">Metal-binding</keyword>
<dbReference type="EMBL" id="BAABGT010000094">
    <property type="protein sequence ID" value="GAA4555739.1"/>
    <property type="molecule type" value="Genomic_DNA"/>
</dbReference>
<evidence type="ECO:0000313" key="3">
    <source>
        <dbReference type="EMBL" id="GAA4555739.1"/>
    </source>
</evidence>
<keyword evidence="1" id="KW-0862">Zinc</keyword>
<protein>
    <submittedName>
        <fullName evidence="3">SWIM zinc finger family protein</fullName>
    </submittedName>
</protein>
<reference evidence="4" key="1">
    <citation type="journal article" date="2019" name="Int. J. Syst. Evol. Microbiol.">
        <title>The Global Catalogue of Microorganisms (GCM) 10K type strain sequencing project: providing services to taxonomists for standard genome sequencing and annotation.</title>
        <authorList>
            <consortium name="The Broad Institute Genomics Platform"/>
            <consortium name="The Broad Institute Genome Sequencing Center for Infectious Disease"/>
            <person name="Wu L."/>
            <person name="Ma J."/>
        </authorList>
    </citation>
    <scope>NUCLEOTIDE SEQUENCE [LARGE SCALE GENOMIC DNA]</scope>
    <source>
        <strain evidence="4">JCM 17906</strain>
    </source>
</reference>
<comment type="caution">
    <text evidence="3">The sequence shown here is derived from an EMBL/GenBank/DDBJ whole genome shotgun (WGS) entry which is preliminary data.</text>
</comment>
<feature type="domain" description="SWIM-type" evidence="2">
    <location>
        <begin position="136"/>
        <end position="171"/>
    </location>
</feature>
<evidence type="ECO:0000313" key="4">
    <source>
        <dbReference type="Proteomes" id="UP001501598"/>
    </source>
</evidence>
<accession>A0ABP8S0F5</accession>
<dbReference type="PANTHER" id="PTHR38133:SF1">
    <property type="entry name" value="SLR1429 PROTEIN"/>
    <property type="match status" value="1"/>
</dbReference>
<evidence type="ECO:0000256" key="1">
    <source>
        <dbReference type="PROSITE-ProRule" id="PRU00325"/>
    </source>
</evidence>
<name>A0ABP8S0F5_9PSEU</name>
<dbReference type="PANTHER" id="PTHR38133">
    <property type="entry name" value="SLR1429 PROTEIN"/>
    <property type="match status" value="1"/>
</dbReference>
<dbReference type="Pfam" id="PF04434">
    <property type="entry name" value="SWIM"/>
    <property type="match status" value="1"/>
</dbReference>
<evidence type="ECO:0000259" key="2">
    <source>
        <dbReference type="PROSITE" id="PS50966"/>
    </source>
</evidence>
<keyword evidence="4" id="KW-1185">Reference proteome</keyword>
<proteinExistence type="predicted"/>
<gene>
    <name evidence="3" type="ORF">GCM10023175_56520</name>
</gene>
<organism evidence="3 4">
    <name type="scientific">Pseudonocardia xishanensis</name>
    <dbReference type="NCBI Taxonomy" id="630995"/>
    <lineage>
        <taxon>Bacteria</taxon>
        <taxon>Bacillati</taxon>
        <taxon>Actinomycetota</taxon>
        <taxon>Actinomycetes</taxon>
        <taxon>Pseudonocardiales</taxon>
        <taxon>Pseudonocardiaceae</taxon>
        <taxon>Pseudonocardia</taxon>
    </lineage>
</organism>
<dbReference type="Proteomes" id="UP001501598">
    <property type="component" value="Unassembled WGS sequence"/>
</dbReference>